<dbReference type="EMBL" id="FMSV02000105">
    <property type="protein sequence ID" value="SEH04762.1"/>
    <property type="molecule type" value="Genomic_DNA"/>
</dbReference>
<proteinExistence type="predicted"/>
<dbReference type="InterPro" id="IPR038461">
    <property type="entry name" value="Schlafen_AlbA_2_dom_sf"/>
</dbReference>
<protein>
    <submittedName>
        <fullName evidence="2">Divergent AAA domain protein</fullName>
    </submittedName>
</protein>
<dbReference type="Pfam" id="PF04326">
    <property type="entry name" value="SLFN_AlbA_2"/>
    <property type="match status" value="1"/>
</dbReference>
<organism evidence="2 3">
    <name type="scientific">Candidatus Venteria ishoeyi</name>
    <dbReference type="NCBI Taxonomy" id="1899563"/>
    <lineage>
        <taxon>Bacteria</taxon>
        <taxon>Pseudomonadati</taxon>
        <taxon>Pseudomonadota</taxon>
        <taxon>Gammaproteobacteria</taxon>
        <taxon>Thiotrichales</taxon>
        <taxon>Thiotrichaceae</taxon>
        <taxon>Venteria</taxon>
    </lineage>
</organism>
<accession>A0A1H6F3V4</accession>
<dbReference type="Proteomes" id="UP000236724">
    <property type="component" value="Unassembled WGS sequence"/>
</dbReference>
<dbReference type="AlphaFoldDB" id="A0A1H6F3V4"/>
<feature type="domain" description="Schlafen AlbA-2" evidence="1">
    <location>
        <begin position="2"/>
        <end position="77"/>
    </location>
</feature>
<gene>
    <name evidence="2" type="ORF">MBHS_00614</name>
</gene>
<reference evidence="2 3" key="1">
    <citation type="submission" date="2016-10" db="EMBL/GenBank/DDBJ databases">
        <authorList>
            <person name="de Groot N.N."/>
        </authorList>
    </citation>
    <scope>NUCLEOTIDE SEQUENCE [LARGE SCALE GENOMIC DNA]</scope>
    <source>
        <strain evidence="2">MBHS1</strain>
    </source>
</reference>
<dbReference type="PANTHER" id="PTHR30595">
    <property type="entry name" value="GLPR-RELATED TRANSCRIPTIONAL REPRESSOR"/>
    <property type="match status" value="1"/>
</dbReference>
<evidence type="ECO:0000313" key="2">
    <source>
        <dbReference type="EMBL" id="SEH04762.1"/>
    </source>
</evidence>
<sequence>MLIGVEDNGHISGLMQVNTEEWLSNILRHNIIPTLNAAIETISIEDKQVAVITVPKGKDKPYQTVDGKYWIRIGSTNCMATKEELSRLFQQAGLMHFDIAPVADTGFTDLEMMIKAMGGRYWI</sequence>
<dbReference type="PANTHER" id="PTHR30595:SF6">
    <property type="entry name" value="SCHLAFEN ALBA-2 DOMAIN-CONTAINING PROTEIN"/>
    <property type="match status" value="1"/>
</dbReference>
<evidence type="ECO:0000313" key="3">
    <source>
        <dbReference type="Proteomes" id="UP000236724"/>
    </source>
</evidence>
<evidence type="ECO:0000259" key="1">
    <source>
        <dbReference type="Pfam" id="PF04326"/>
    </source>
</evidence>
<keyword evidence="3" id="KW-1185">Reference proteome</keyword>
<dbReference type="InterPro" id="IPR007421">
    <property type="entry name" value="Schlafen_AlbA_2_dom"/>
</dbReference>
<name>A0A1H6F3V4_9GAMM</name>
<dbReference type="Gene3D" id="3.30.950.30">
    <property type="entry name" value="Schlafen, AAA domain"/>
    <property type="match status" value="1"/>
</dbReference>